<dbReference type="AlphaFoldDB" id="A0A7J6WSS4"/>
<gene>
    <name evidence="2" type="ORF">FRX31_009982</name>
</gene>
<evidence type="ECO:0008006" key="4">
    <source>
        <dbReference type="Google" id="ProtNLM"/>
    </source>
</evidence>
<dbReference type="Proteomes" id="UP000554482">
    <property type="component" value="Unassembled WGS sequence"/>
</dbReference>
<proteinExistence type="predicted"/>
<protein>
    <recommendedName>
        <fullName evidence="4">Transmembrane protein</fullName>
    </recommendedName>
</protein>
<organism evidence="2 3">
    <name type="scientific">Thalictrum thalictroides</name>
    <name type="common">Rue-anemone</name>
    <name type="synonym">Anemone thalictroides</name>
    <dbReference type="NCBI Taxonomy" id="46969"/>
    <lineage>
        <taxon>Eukaryota</taxon>
        <taxon>Viridiplantae</taxon>
        <taxon>Streptophyta</taxon>
        <taxon>Embryophyta</taxon>
        <taxon>Tracheophyta</taxon>
        <taxon>Spermatophyta</taxon>
        <taxon>Magnoliopsida</taxon>
        <taxon>Ranunculales</taxon>
        <taxon>Ranunculaceae</taxon>
        <taxon>Thalictroideae</taxon>
        <taxon>Thalictrum</taxon>
    </lineage>
</organism>
<comment type="caution">
    <text evidence="2">The sequence shown here is derived from an EMBL/GenBank/DDBJ whole genome shotgun (WGS) entry which is preliminary data.</text>
</comment>
<evidence type="ECO:0000256" key="1">
    <source>
        <dbReference type="SAM" id="Phobius"/>
    </source>
</evidence>
<reference evidence="2 3" key="1">
    <citation type="submission" date="2020-06" db="EMBL/GenBank/DDBJ databases">
        <title>Transcriptomic and genomic resources for Thalictrum thalictroides and T. hernandezii: Facilitating candidate gene discovery in an emerging model plant lineage.</title>
        <authorList>
            <person name="Arias T."/>
            <person name="Riano-Pachon D.M."/>
            <person name="Di Stilio V.S."/>
        </authorList>
    </citation>
    <scope>NUCLEOTIDE SEQUENCE [LARGE SCALE GENOMIC DNA]</scope>
    <source>
        <strain evidence="3">cv. WT478/WT964</strain>
        <tissue evidence="2">Leaves</tissue>
    </source>
</reference>
<keyword evidence="1" id="KW-1133">Transmembrane helix</keyword>
<keyword evidence="1" id="KW-0472">Membrane</keyword>
<dbReference type="EMBL" id="JABWDY010010754">
    <property type="protein sequence ID" value="KAF5200431.1"/>
    <property type="molecule type" value="Genomic_DNA"/>
</dbReference>
<keyword evidence="1" id="KW-0812">Transmembrane</keyword>
<evidence type="ECO:0000313" key="3">
    <source>
        <dbReference type="Proteomes" id="UP000554482"/>
    </source>
</evidence>
<sequence>MYIFKCDQNPIVSYGSLTTVKNKYVNSGLPLLIVTGLLCALVGYYGFACSDGFSHLFIEEIRLKVHSSELVSLEGAIAWWQNGSMKR</sequence>
<name>A0A7J6WSS4_THATH</name>
<accession>A0A7J6WSS4</accession>
<feature type="transmembrane region" description="Helical" evidence="1">
    <location>
        <begin position="28"/>
        <end position="47"/>
    </location>
</feature>
<evidence type="ECO:0000313" key="2">
    <source>
        <dbReference type="EMBL" id="KAF5200431.1"/>
    </source>
</evidence>
<keyword evidence="3" id="KW-1185">Reference proteome</keyword>